<organism evidence="11 12">
    <name type="scientific">Aspergillus calidoustus</name>
    <dbReference type="NCBI Taxonomy" id="454130"/>
    <lineage>
        <taxon>Eukaryota</taxon>
        <taxon>Fungi</taxon>
        <taxon>Dikarya</taxon>
        <taxon>Ascomycota</taxon>
        <taxon>Pezizomycotina</taxon>
        <taxon>Eurotiomycetes</taxon>
        <taxon>Eurotiomycetidae</taxon>
        <taxon>Eurotiales</taxon>
        <taxon>Aspergillaceae</taxon>
        <taxon>Aspergillus</taxon>
        <taxon>Aspergillus subgen. Nidulantes</taxon>
    </lineage>
</organism>
<dbReference type="PANTHER" id="PTHR48022:SF28">
    <property type="entry name" value="MAJOR FACILITATOR SUPERFAMILY (MFS) PROFILE DOMAIN-CONTAINING PROTEIN-RELATED"/>
    <property type="match status" value="1"/>
</dbReference>
<comment type="similarity">
    <text evidence="2 7">Belongs to the major facilitator superfamily. Sugar transporter (TC 2.A.1.1) family.</text>
</comment>
<evidence type="ECO:0000256" key="1">
    <source>
        <dbReference type="ARBA" id="ARBA00004141"/>
    </source>
</evidence>
<dbReference type="InterPro" id="IPR005828">
    <property type="entry name" value="MFS_sugar_transport-like"/>
</dbReference>
<dbReference type="InterPro" id="IPR020846">
    <property type="entry name" value="MFS_dom"/>
</dbReference>
<feature type="transmembrane region" description="Helical" evidence="9">
    <location>
        <begin position="440"/>
        <end position="458"/>
    </location>
</feature>
<dbReference type="AlphaFoldDB" id="A0A0U5CFL7"/>
<sequence length="534" mass="58770">MALTQNDHKFPKYLFGAQGRALRNNVSLAGAFGFLLFGYDQGFLSGLIARDSFLEQFDYPSSSLLGTISAIFDIGCFCGAITVFFFGSSLGRKNCIYIGALLQFIGAILQAASFGVPQLIVGRIVSGWGNGFNTATTPLWVSELVPAKNRGRHIAIEGNLIAFGIVLAYYFNIGMSYASGQVQWRLVIAFQIVIIILQVAWTLVLPESPRWLSARGRHAEASHVLSQITGKGLSVESPEVTVIKKEIDDAIALEQADGEWKFSECLKDGPLKIRHRFLLAIGLQAMQQLSGINLLVYYAPHTLTTDIGMDYGPSLHVGAGLGLTYWVFSFVGIYCLDKTGRRPPLVYGALACAICFLCAGILQKDITPARAKASLTFFFLYEAIFAIGWLPVPWMYAPEIMPLRHRTHSAALAAASDWIFNYLIVQISPIAIENIRWKTYMIFFVLNVFFACLVWLFYPETQGRSLEEIDALYMGDNDRYIVVDRRGRLLPGFRGRIGASDPETVAAVPNGVDDSASSGKSSPFAIHDETKASS</sequence>
<evidence type="ECO:0000256" key="8">
    <source>
        <dbReference type="SAM" id="MobiDB-lite"/>
    </source>
</evidence>
<evidence type="ECO:0000256" key="7">
    <source>
        <dbReference type="RuleBase" id="RU003346"/>
    </source>
</evidence>
<feature type="transmembrane region" description="Helical" evidence="9">
    <location>
        <begin position="277"/>
        <end position="299"/>
    </location>
</feature>
<dbReference type="EMBL" id="CDMC01000013">
    <property type="protein sequence ID" value="CEL09161.1"/>
    <property type="molecule type" value="Genomic_DNA"/>
</dbReference>
<name>A0A0U5CFL7_ASPCI</name>
<gene>
    <name evidence="11" type="ORF">ASPCAL12301</name>
</gene>
<dbReference type="PRINTS" id="PR00171">
    <property type="entry name" value="SUGRTRNSPORT"/>
</dbReference>
<feature type="transmembrane region" description="Helical" evidence="9">
    <location>
        <begin position="154"/>
        <end position="172"/>
    </location>
</feature>
<dbReference type="PROSITE" id="PS50850">
    <property type="entry name" value="MFS"/>
    <property type="match status" value="1"/>
</dbReference>
<dbReference type="InterPro" id="IPR036259">
    <property type="entry name" value="MFS_trans_sf"/>
</dbReference>
<reference evidence="12" key="1">
    <citation type="journal article" date="2016" name="Genome Announc.">
        <title>Draft genome sequences of fungus Aspergillus calidoustus.</title>
        <authorList>
            <person name="Horn F."/>
            <person name="Linde J."/>
            <person name="Mattern D.J."/>
            <person name="Walther G."/>
            <person name="Guthke R."/>
            <person name="Scherlach K."/>
            <person name="Martin K."/>
            <person name="Brakhage A.A."/>
            <person name="Petzke L."/>
            <person name="Valiante V."/>
        </authorList>
    </citation>
    <scope>NUCLEOTIDE SEQUENCE [LARGE SCALE GENOMIC DNA]</scope>
    <source>
        <strain evidence="12">SF006504</strain>
    </source>
</reference>
<dbReference type="Proteomes" id="UP000054771">
    <property type="component" value="Unassembled WGS sequence"/>
</dbReference>
<feature type="transmembrane region" description="Helical" evidence="9">
    <location>
        <begin position="319"/>
        <end position="336"/>
    </location>
</feature>
<evidence type="ECO:0000256" key="9">
    <source>
        <dbReference type="SAM" id="Phobius"/>
    </source>
</evidence>
<feature type="region of interest" description="Disordered" evidence="8">
    <location>
        <begin position="510"/>
        <end position="534"/>
    </location>
</feature>
<evidence type="ECO:0000256" key="3">
    <source>
        <dbReference type="ARBA" id="ARBA00022448"/>
    </source>
</evidence>
<dbReference type="Pfam" id="PF00083">
    <property type="entry name" value="Sugar_tr"/>
    <property type="match status" value="1"/>
</dbReference>
<evidence type="ECO:0000313" key="12">
    <source>
        <dbReference type="Proteomes" id="UP000054771"/>
    </source>
</evidence>
<dbReference type="OrthoDB" id="6612291at2759"/>
<feature type="transmembrane region" description="Helical" evidence="9">
    <location>
        <begin position="21"/>
        <end position="39"/>
    </location>
</feature>
<evidence type="ECO:0000259" key="10">
    <source>
        <dbReference type="PROSITE" id="PS50850"/>
    </source>
</evidence>
<comment type="subcellular location">
    <subcellularLocation>
        <location evidence="1">Membrane</location>
        <topology evidence="1">Multi-pass membrane protein</topology>
    </subcellularLocation>
</comment>
<feature type="transmembrane region" description="Helical" evidence="9">
    <location>
        <begin position="184"/>
        <end position="205"/>
    </location>
</feature>
<keyword evidence="6 9" id="KW-0472">Membrane</keyword>
<evidence type="ECO:0000256" key="2">
    <source>
        <dbReference type="ARBA" id="ARBA00010992"/>
    </source>
</evidence>
<feature type="transmembrane region" description="Helical" evidence="9">
    <location>
        <begin position="59"/>
        <end position="87"/>
    </location>
</feature>
<keyword evidence="5 9" id="KW-1133">Transmembrane helix</keyword>
<dbReference type="NCBIfam" id="TIGR00879">
    <property type="entry name" value="SP"/>
    <property type="match status" value="1"/>
</dbReference>
<feature type="transmembrane region" description="Helical" evidence="9">
    <location>
        <begin position="409"/>
        <end position="428"/>
    </location>
</feature>
<evidence type="ECO:0000256" key="5">
    <source>
        <dbReference type="ARBA" id="ARBA00022989"/>
    </source>
</evidence>
<evidence type="ECO:0000313" key="11">
    <source>
        <dbReference type="EMBL" id="CEL09161.1"/>
    </source>
</evidence>
<proteinExistence type="inferred from homology"/>
<evidence type="ECO:0000256" key="6">
    <source>
        <dbReference type="ARBA" id="ARBA00023136"/>
    </source>
</evidence>
<feature type="domain" description="Major facilitator superfamily (MFS) profile" evidence="10">
    <location>
        <begin position="26"/>
        <end position="462"/>
    </location>
</feature>
<evidence type="ECO:0000256" key="4">
    <source>
        <dbReference type="ARBA" id="ARBA00022692"/>
    </source>
</evidence>
<keyword evidence="4 9" id="KW-0812">Transmembrane</keyword>
<accession>A0A0U5CFL7</accession>
<feature type="transmembrane region" description="Helical" evidence="9">
    <location>
        <begin position="345"/>
        <end position="363"/>
    </location>
</feature>
<dbReference type="FunFam" id="1.20.1250.20:FF:000134">
    <property type="entry name" value="MFS sugar transporter protein"/>
    <property type="match status" value="1"/>
</dbReference>
<feature type="transmembrane region" description="Helical" evidence="9">
    <location>
        <begin position="375"/>
        <end position="397"/>
    </location>
</feature>
<protein>
    <recommendedName>
        <fullName evidence="10">Major facilitator superfamily (MFS) profile domain-containing protein</fullName>
    </recommendedName>
</protein>
<dbReference type="GO" id="GO:0005351">
    <property type="term" value="F:carbohydrate:proton symporter activity"/>
    <property type="evidence" value="ECO:0007669"/>
    <property type="project" value="TreeGrafter"/>
</dbReference>
<dbReference type="Gene3D" id="1.20.1250.20">
    <property type="entry name" value="MFS general substrate transporter like domains"/>
    <property type="match status" value="1"/>
</dbReference>
<dbReference type="OMA" id="AYYFNIG"/>
<dbReference type="PANTHER" id="PTHR48022">
    <property type="entry name" value="PLASTIDIC GLUCOSE TRANSPORTER 4"/>
    <property type="match status" value="1"/>
</dbReference>
<dbReference type="GO" id="GO:0016020">
    <property type="term" value="C:membrane"/>
    <property type="evidence" value="ECO:0007669"/>
    <property type="project" value="UniProtKB-SubCell"/>
</dbReference>
<keyword evidence="12" id="KW-1185">Reference proteome</keyword>
<dbReference type="InterPro" id="IPR050360">
    <property type="entry name" value="MFS_Sugar_Transporters"/>
</dbReference>
<dbReference type="SUPFAM" id="SSF103473">
    <property type="entry name" value="MFS general substrate transporter"/>
    <property type="match status" value="1"/>
</dbReference>
<feature type="transmembrane region" description="Helical" evidence="9">
    <location>
        <begin position="94"/>
        <end position="114"/>
    </location>
</feature>
<dbReference type="InterPro" id="IPR003663">
    <property type="entry name" value="Sugar/inositol_transpt"/>
</dbReference>
<keyword evidence="3 7" id="KW-0813">Transport</keyword>